<accession>A0A1I3W5G0</accession>
<proteinExistence type="inferred from homology"/>
<comment type="subcellular location">
    <subcellularLocation>
        <location evidence="8">Cell membrane</location>
        <topology evidence="8">Multi-pass membrane protein</topology>
    </subcellularLocation>
    <subcellularLocation>
        <location evidence="1">Membrane</location>
        <topology evidence="1">Multi-pass membrane protein</topology>
    </subcellularLocation>
</comment>
<dbReference type="NCBIfam" id="TIGR00836">
    <property type="entry name" value="amt"/>
    <property type="match status" value="1"/>
</dbReference>
<feature type="domain" description="Ammonium transporter AmtB-like" evidence="9">
    <location>
        <begin position="8"/>
        <end position="398"/>
    </location>
</feature>
<feature type="transmembrane region" description="Helical" evidence="8">
    <location>
        <begin position="6"/>
        <end position="26"/>
    </location>
</feature>
<feature type="transmembrane region" description="Helical" evidence="8">
    <location>
        <begin position="231"/>
        <end position="252"/>
    </location>
</feature>
<feature type="transmembrane region" description="Helical" evidence="8">
    <location>
        <begin position="88"/>
        <end position="107"/>
    </location>
</feature>
<dbReference type="STRING" id="258723.GCA_900169305_01913"/>
<evidence type="ECO:0000256" key="3">
    <source>
        <dbReference type="ARBA" id="ARBA00022448"/>
    </source>
</evidence>
<keyword evidence="11" id="KW-1185">Reference proteome</keyword>
<name>A0A1I3W5G0_9LACT</name>
<evidence type="ECO:0000313" key="11">
    <source>
        <dbReference type="Proteomes" id="UP000199589"/>
    </source>
</evidence>
<dbReference type="Gene3D" id="1.10.3430.10">
    <property type="entry name" value="Ammonium transporter AmtB like domains"/>
    <property type="match status" value="1"/>
</dbReference>
<dbReference type="RefSeq" id="WP_091896027.1">
    <property type="nucleotide sequence ID" value="NZ_FOSJ01000006.1"/>
</dbReference>
<dbReference type="GO" id="GO:0008519">
    <property type="term" value="F:ammonium channel activity"/>
    <property type="evidence" value="ECO:0007669"/>
    <property type="project" value="InterPro"/>
</dbReference>
<keyword evidence="6 8" id="KW-0472">Membrane</keyword>
<dbReference type="GO" id="GO:0097272">
    <property type="term" value="P:ammonium homeostasis"/>
    <property type="evidence" value="ECO:0007669"/>
    <property type="project" value="TreeGrafter"/>
</dbReference>
<comment type="similarity">
    <text evidence="2 8">Belongs to the ammonia transporter channel (TC 1.A.11.2) family.</text>
</comment>
<evidence type="ECO:0000256" key="2">
    <source>
        <dbReference type="ARBA" id="ARBA00005887"/>
    </source>
</evidence>
<comment type="caution">
    <text evidence="8">Lacks conserved residue(s) required for the propagation of feature annotation.</text>
</comment>
<dbReference type="Pfam" id="PF00909">
    <property type="entry name" value="Ammonium_transp"/>
    <property type="match status" value="1"/>
</dbReference>
<evidence type="ECO:0000256" key="6">
    <source>
        <dbReference type="ARBA" id="ARBA00023136"/>
    </source>
</evidence>
<dbReference type="InterPro" id="IPR001905">
    <property type="entry name" value="Ammonium_transpt"/>
</dbReference>
<evidence type="ECO:0000256" key="8">
    <source>
        <dbReference type="RuleBase" id="RU362002"/>
    </source>
</evidence>
<feature type="transmembrane region" description="Helical" evidence="8">
    <location>
        <begin position="47"/>
        <end position="68"/>
    </location>
</feature>
<protein>
    <recommendedName>
        <fullName evidence="8">Ammonium transporter</fullName>
    </recommendedName>
</protein>
<sequence>MSATDTLWVLLGIVLVFFMQAGFAILESGLTRAKNAGNIIMKNIMDFVLGSLLYWVIGFGIMFGPSILGIVGTPDFFVTGNYDSSIPGYVFLMFQTVFCATAATIVSGAMAERTKFSSYLLYTIILSGVIYPISGHWIWGGGWLSELGFQDFAGSTAVHMVGGVTAIIGAKFVGPRTGKYDKNGNAKIIPGHNVVLAALGVFILWFSWFGFNGASTLEASDGDSLSLIGLILLNTNLSAAAATLVAMGISWIKLGKPDVGITMNGALAGLVGITAGCAVVEPIGAVGIGVLSSASMIAALDFVETKLKIDDPVGAFAVHGVAGGLGTILVGVFAQEGGVLYGGGLGLLGIQVLGVLAVILWVTVSMVLVFKLIQSTIGLRVSTEEEEAGMDVSEHGLANSYADFASTESVPNKG</sequence>
<keyword evidence="4 8" id="KW-0812">Transmembrane</keyword>
<feature type="transmembrane region" description="Helical" evidence="8">
    <location>
        <begin position="152"/>
        <end position="173"/>
    </location>
</feature>
<dbReference type="InterPro" id="IPR024041">
    <property type="entry name" value="NH4_transpt_AmtB-like_dom"/>
</dbReference>
<feature type="transmembrane region" description="Helical" evidence="8">
    <location>
        <begin position="119"/>
        <end position="140"/>
    </location>
</feature>
<gene>
    <name evidence="10" type="ORF">SAMN04488569_100636</name>
</gene>
<evidence type="ECO:0000256" key="7">
    <source>
        <dbReference type="ARBA" id="ARBA00023177"/>
    </source>
</evidence>
<evidence type="ECO:0000259" key="9">
    <source>
        <dbReference type="Pfam" id="PF00909"/>
    </source>
</evidence>
<dbReference type="SUPFAM" id="SSF111352">
    <property type="entry name" value="Ammonium transporter"/>
    <property type="match status" value="1"/>
</dbReference>
<dbReference type="FunFam" id="1.10.3430.10:FF:000008">
    <property type="entry name" value="Ammonium transporter"/>
    <property type="match status" value="1"/>
</dbReference>
<dbReference type="Proteomes" id="UP000199589">
    <property type="component" value="Unassembled WGS sequence"/>
</dbReference>
<reference evidence="11" key="1">
    <citation type="submission" date="2016-10" db="EMBL/GenBank/DDBJ databases">
        <authorList>
            <person name="Varghese N."/>
            <person name="Submissions S."/>
        </authorList>
    </citation>
    <scope>NUCLEOTIDE SEQUENCE [LARGE SCALE GENOMIC DNA]</scope>
    <source>
        <strain evidence="11">DSM 16108</strain>
    </source>
</reference>
<dbReference type="EMBL" id="FOSJ01000006">
    <property type="protein sequence ID" value="SFK01726.1"/>
    <property type="molecule type" value="Genomic_DNA"/>
</dbReference>
<dbReference type="PANTHER" id="PTHR11730">
    <property type="entry name" value="AMMONIUM TRANSPORTER"/>
    <property type="match status" value="1"/>
</dbReference>
<evidence type="ECO:0000256" key="5">
    <source>
        <dbReference type="ARBA" id="ARBA00022989"/>
    </source>
</evidence>
<feature type="transmembrane region" description="Helical" evidence="8">
    <location>
        <begin position="346"/>
        <end position="370"/>
    </location>
</feature>
<dbReference type="AlphaFoldDB" id="A0A1I3W5G0"/>
<evidence type="ECO:0000313" key="10">
    <source>
        <dbReference type="EMBL" id="SFK01726.1"/>
    </source>
</evidence>
<dbReference type="PANTHER" id="PTHR11730:SF89">
    <property type="entry name" value="AMMONIUM TRANSPORTER SLL0108-RELATED"/>
    <property type="match status" value="1"/>
</dbReference>
<feature type="transmembrane region" description="Helical" evidence="8">
    <location>
        <begin position="315"/>
        <end position="334"/>
    </location>
</feature>
<feature type="transmembrane region" description="Helical" evidence="8">
    <location>
        <begin position="194"/>
        <end position="211"/>
    </location>
</feature>
<evidence type="ECO:0000256" key="1">
    <source>
        <dbReference type="ARBA" id="ARBA00004141"/>
    </source>
</evidence>
<keyword evidence="5 8" id="KW-1133">Transmembrane helix</keyword>
<evidence type="ECO:0000256" key="4">
    <source>
        <dbReference type="ARBA" id="ARBA00022692"/>
    </source>
</evidence>
<dbReference type="OrthoDB" id="9814202at2"/>
<dbReference type="InterPro" id="IPR029020">
    <property type="entry name" value="Ammonium/urea_transptr"/>
</dbReference>
<keyword evidence="3 8" id="KW-0813">Transport</keyword>
<dbReference type="GO" id="GO:0005886">
    <property type="term" value="C:plasma membrane"/>
    <property type="evidence" value="ECO:0007669"/>
    <property type="project" value="UniProtKB-SubCell"/>
</dbReference>
<keyword evidence="7 8" id="KW-0924">Ammonia transport</keyword>
<organism evidence="10 11">
    <name type="scientific">Marinilactibacillus piezotolerans</name>
    <dbReference type="NCBI Taxonomy" id="258723"/>
    <lineage>
        <taxon>Bacteria</taxon>
        <taxon>Bacillati</taxon>
        <taxon>Bacillota</taxon>
        <taxon>Bacilli</taxon>
        <taxon>Lactobacillales</taxon>
        <taxon>Carnobacteriaceae</taxon>
        <taxon>Marinilactibacillus</taxon>
    </lineage>
</organism>